<dbReference type="SUPFAM" id="SSF47203">
    <property type="entry name" value="Acyl-CoA dehydrogenase C-terminal domain-like"/>
    <property type="match status" value="1"/>
</dbReference>
<comment type="similarity">
    <text evidence="2 5">Belongs to the acyl-CoA dehydrogenase family.</text>
</comment>
<organism evidence="9 10">
    <name type="scientific">Stutzerimonas stutzeri</name>
    <name type="common">Pseudomonas stutzeri</name>
    <dbReference type="NCBI Taxonomy" id="316"/>
    <lineage>
        <taxon>Bacteria</taxon>
        <taxon>Pseudomonadati</taxon>
        <taxon>Pseudomonadota</taxon>
        <taxon>Gammaproteobacteria</taxon>
        <taxon>Pseudomonadales</taxon>
        <taxon>Pseudomonadaceae</taxon>
        <taxon>Stutzerimonas</taxon>
    </lineage>
</organism>
<dbReference type="PANTHER" id="PTHR43884:SF12">
    <property type="entry name" value="ISOVALERYL-COA DEHYDROGENASE, MITOCHONDRIAL-RELATED"/>
    <property type="match status" value="1"/>
</dbReference>
<dbReference type="Pfam" id="PF00441">
    <property type="entry name" value="Acyl-CoA_dh_1"/>
    <property type="match status" value="1"/>
</dbReference>
<accession>A0A0D7ECC4</accession>
<dbReference type="InterPro" id="IPR037069">
    <property type="entry name" value="AcylCoA_DH/ox_N_sf"/>
</dbReference>
<dbReference type="Gene3D" id="1.20.140.10">
    <property type="entry name" value="Butyryl-CoA Dehydrogenase, subunit A, domain 3"/>
    <property type="match status" value="1"/>
</dbReference>
<dbReference type="PANTHER" id="PTHR43884">
    <property type="entry name" value="ACYL-COA DEHYDROGENASE"/>
    <property type="match status" value="1"/>
</dbReference>
<dbReference type="Pfam" id="PF02771">
    <property type="entry name" value="Acyl-CoA_dh_N"/>
    <property type="match status" value="1"/>
</dbReference>
<dbReference type="SUPFAM" id="SSF56645">
    <property type="entry name" value="Acyl-CoA dehydrogenase NM domain-like"/>
    <property type="match status" value="1"/>
</dbReference>
<evidence type="ECO:0000256" key="3">
    <source>
        <dbReference type="ARBA" id="ARBA00022630"/>
    </source>
</evidence>
<keyword evidence="5" id="KW-0560">Oxidoreductase</keyword>
<gene>
    <name evidence="9" type="ORF">LO50_02480</name>
</gene>
<dbReference type="InterPro" id="IPR036250">
    <property type="entry name" value="AcylCo_DH-like_C"/>
</dbReference>
<dbReference type="EMBL" id="JXXD01000015">
    <property type="protein sequence ID" value="KIZ38271.1"/>
    <property type="molecule type" value="Genomic_DNA"/>
</dbReference>
<protein>
    <submittedName>
        <fullName evidence="9">Isovaleryl-CoA dehydrogenase</fullName>
    </submittedName>
</protein>
<comment type="caution">
    <text evidence="9">The sequence shown here is derived from an EMBL/GenBank/DDBJ whole genome shotgun (WGS) entry which is preliminary data.</text>
</comment>
<evidence type="ECO:0000256" key="5">
    <source>
        <dbReference type="RuleBase" id="RU362125"/>
    </source>
</evidence>
<keyword evidence="4 5" id="KW-0274">FAD</keyword>
<evidence type="ECO:0000256" key="4">
    <source>
        <dbReference type="ARBA" id="ARBA00022827"/>
    </source>
</evidence>
<dbReference type="Proteomes" id="UP000032439">
    <property type="component" value="Unassembled WGS sequence"/>
</dbReference>
<evidence type="ECO:0000256" key="1">
    <source>
        <dbReference type="ARBA" id="ARBA00001974"/>
    </source>
</evidence>
<keyword evidence="3 5" id="KW-0285">Flavoprotein</keyword>
<evidence type="ECO:0000256" key="2">
    <source>
        <dbReference type="ARBA" id="ARBA00009347"/>
    </source>
</evidence>
<dbReference type="AlphaFoldDB" id="A0A0D7ECC4"/>
<dbReference type="Gene3D" id="2.40.110.10">
    <property type="entry name" value="Butyryl-CoA Dehydrogenase, subunit A, domain 2"/>
    <property type="match status" value="1"/>
</dbReference>
<evidence type="ECO:0000259" key="7">
    <source>
        <dbReference type="Pfam" id="PF02770"/>
    </source>
</evidence>
<dbReference type="PATRIC" id="fig|316.110.peg.1201"/>
<proteinExistence type="inferred from homology"/>
<evidence type="ECO:0000259" key="8">
    <source>
        <dbReference type="Pfam" id="PF02771"/>
    </source>
</evidence>
<evidence type="ECO:0000313" key="10">
    <source>
        <dbReference type="Proteomes" id="UP000032439"/>
    </source>
</evidence>
<dbReference type="RefSeq" id="WP_041015420.1">
    <property type="nucleotide sequence ID" value="NZ_JBITTV010000012.1"/>
</dbReference>
<dbReference type="InterPro" id="IPR046373">
    <property type="entry name" value="Acyl-CoA_Oxase/DH_mid-dom_sf"/>
</dbReference>
<name>A0A0D7ECC4_STUST</name>
<feature type="domain" description="Acyl-CoA oxidase/dehydrogenase middle" evidence="7">
    <location>
        <begin position="122"/>
        <end position="215"/>
    </location>
</feature>
<dbReference type="Pfam" id="PF02770">
    <property type="entry name" value="Acyl-CoA_dh_M"/>
    <property type="match status" value="1"/>
</dbReference>
<evidence type="ECO:0000313" key="9">
    <source>
        <dbReference type="EMBL" id="KIZ38271.1"/>
    </source>
</evidence>
<feature type="domain" description="Acyl-CoA dehydrogenase/oxidase N-terminal" evidence="8">
    <location>
        <begin position="11"/>
        <end position="117"/>
    </location>
</feature>
<comment type="cofactor">
    <cofactor evidence="1 5">
        <name>FAD</name>
        <dbReference type="ChEBI" id="CHEBI:57692"/>
    </cofactor>
</comment>
<dbReference type="PIRSF" id="PIRSF016578">
    <property type="entry name" value="HsaA"/>
    <property type="match status" value="1"/>
</dbReference>
<dbReference type="Gene3D" id="1.10.540.10">
    <property type="entry name" value="Acyl-CoA dehydrogenase/oxidase, N-terminal domain"/>
    <property type="match status" value="1"/>
</dbReference>
<dbReference type="GO" id="GO:0008470">
    <property type="term" value="F:3-methylbutanoyl-CoA dehydrogenase activity"/>
    <property type="evidence" value="ECO:0007669"/>
    <property type="project" value="TreeGrafter"/>
</dbReference>
<dbReference type="InterPro" id="IPR009075">
    <property type="entry name" value="AcylCo_DH/oxidase_C"/>
</dbReference>
<dbReference type="InterPro" id="IPR013786">
    <property type="entry name" value="AcylCoA_DH/ox_N"/>
</dbReference>
<dbReference type="InterPro" id="IPR009100">
    <property type="entry name" value="AcylCoA_DH/oxidase_NM_dom_sf"/>
</dbReference>
<dbReference type="GO" id="GO:0050660">
    <property type="term" value="F:flavin adenine dinucleotide binding"/>
    <property type="evidence" value="ECO:0007669"/>
    <property type="project" value="InterPro"/>
</dbReference>
<evidence type="ECO:0000259" key="6">
    <source>
        <dbReference type="Pfam" id="PF00441"/>
    </source>
</evidence>
<dbReference type="InterPro" id="IPR006091">
    <property type="entry name" value="Acyl-CoA_Oxase/DH_mid-dom"/>
</dbReference>
<feature type="domain" description="Acyl-CoA dehydrogenase/oxidase C-terminal" evidence="6">
    <location>
        <begin position="244"/>
        <end position="365"/>
    </location>
</feature>
<dbReference type="GO" id="GO:0006552">
    <property type="term" value="P:L-leucine catabolic process"/>
    <property type="evidence" value="ECO:0007669"/>
    <property type="project" value="TreeGrafter"/>
</dbReference>
<reference evidence="9 10" key="1">
    <citation type="submission" date="2014-11" db="EMBL/GenBank/DDBJ databases">
        <title>Genomics and ecophysiology of heterotrophic nitrogen fixing bacteria isolated from estuarine surface water.</title>
        <authorList>
            <person name="Bentzon-Tilia M."/>
            <person name="Severin I."/>
            <person name="Hansen L.H."/>
            <person name="Riemann L."/>
        </authorList>
    </citation>
    <scope>NUCLEOTIDE SEQUENCE [LARGE SCALE GENOMIC DNA]</scope>
    <source>
        <strain evidence="9 10">BAL361</strain>
    </source>
</reference>
<sequence>MDHLLPVQLVELQNVAADLAETVIAPLAAEVDADCRWPAHSLRALGDAGLLGLQVPSELGGLGQGLLGLCVITETIARACPSSALCYGMHCVATAVIAAKATEHQREHYLREIAAGQHITTLALSERGTGAHFYLPETRLDADGEDFLVDGTKQFVTNGDHADSYVVSTVAAGAEAGDFSCLIVDQGSAGMNWLEPWAGFGMRGNSSRPLQLDRVRVPARNLLGEPGDQVWYVFEVVAPFFLMAMAGTYLGVAQAALDEASLHLRSRHYSHSGESLRDVESLQIRYGELWTELVKTRALVREAARRGDGAHPEALSFILACKADAAETAVRLANEAMTLCGGAAYRENSRVARLLRDARAAHVMTPTTGLLKLWTGRSLLGLPLL</sequence>